<dbReference type="SUPFAM" id="SSF53448">
    <property type="entry name" value="Nucleotide-diphospho-sugar transferases"/>
    <property type="match status" value="1"/>
</dbReference>
<evidence type="ECO:0000313" key="2">
    <source>
        <dbReference type="EMBL" id="BAJ47651.1"/>
    </source>
</evidence>
<organism evidence="2 4">
    <name type="scientific">Caldiarchaeum subterraneum</name>
    <dbReference type="NCBI Taxonomy" id="311458"/>
    <lineage>
        <taxon>Archaea</taxon>
        <taxon>Nitrososphaerota</taxon>
        <taxon>Candidatus Caldarchaeales</taxon>
        <taxon>Candidatus Caldarchaeaceae</taxon>
        <taxon>Candidatus Caldarchaeum</taxon>
    </lineage>
</organism>
<dbReference type="BioCyc" id="CCAL311458:G131R-648-MONOMER"/>
<dbReference type="CDD" id="cd04181">
    <property type="entry name" value="NTP_transferase"/>
    <property type="match status" value="1"/>
</dbReference>
<sequence>MKPVVLCGGEGSRLRPLTYYFQKTMIPVGREQKPLLEYILMHLKAYGFSEAVLLVGYKGEQVVNYFGDGERVGMRLTYVWDREDAKGTCGALLNALREKAFTMDDTLLIYYGDILTNLSLSELVEQHRREKATATLAVSPRYQLPVGVATIENNRLTEMREKPFININVTIGLLVLEARALAYAENASDIMSDLIPRLIEKKEKVAAYITEAFWYDVGSTEKYEKLTHEIVEKYLEGLYQTSR</sequence>
<dbReference type="PANTHER" id="PTHR22572">
    <property type="entry name" value="SUGAR-1-PHOSPHATE GUANYL TRANSFERASE"/>
    <property type="match status" value="1"/>
</dbReference>
<reference evidence="2 4" key="1">
    <citation type="journal article" date="2005" name="Environ. Microbiol.">
        <title>Genetic and functional properties of uncultivated thermophilic crenarchaeotes from a subsurface gold mine as revealed by analysis of genome fragments.</title>
        <authorList>
            <person name="Nunoura T."/>
            <person name="Hirayama H."/>
            <person name="Takami H."/>
            <person name="Oida H."/>
            <person name="Nishi S."/>
            <person name="Shimamura S."/>
            <person name="Suzuki Y."/>
            <person name="Inagaki F."/>
            <person name="Takai K."/>
            <person name="Nealson K.H."/>
            <person name="Horikoshi K."/>
        </authorList>
    </citation>
    <scope>NUCLEOTIDE SEQUENCE [LARGE SCALE GENOMIC DNA]</scope>
</reference>
<accession>E6N5T2</accession>
<dbReference type="Pfam" id="PF00483">
    <property type="entry name" value="NTP_transferase"/>
    <property type="match status" value="1"/>
</dbReference>
<dbReference type="Gene3D" id="3.90.550.10">
    <property type="entry name" value="Spore Coat Polysaccharide Biosynthesis Protein SpsA, Chain A"/>
    <property type="match status" value="1"/>
</dbReference>
<dbReference type="EMBL" id="AP011843">
    <property type="protein sequence ID" value="BAJ47651.1"/>
    <property type="molecule type" value="Genomic_DNA"/>
</dbReference>
<proteinExistence type="predicted"/>
<feature type="domain" description="Nucleotidyl transferase" evidence="1">
    <location>
        <begin position="2"/>
        <end position="230"/>
    </location>
</feature>
<dbReference type="InterPro" id="IPR005835">
    <property type="entry name" value="NTP_transferase_dom"/>
</dbReference>
<protein>
    <submittedName>
        <fullName evidence="2">Nucleotidyl transferase</fullName>
    </submittedName>
</protein>
<dbReference type="KEGG" id="csu:CSUB_C0636"/>
<evidence type="ECO:0000259" key="1">
    <source>
        <dbReference type="Pfam" id="PF00483"/>
    </source>
</evidence>
<name>E6N5T2_CALS0</name>
<keyword evidence="2" id="KW-0808">Transferase</keyword>
<dbReference type="STRING" id="311458.CSUB_C0636"/>
<dbReference type="AlphaFoldDB" id="E6N5T2"/>
<evidence type="ECO:0000313" key="4">
    <source>
        <dbReference type="Proteomes" id="UP000008120"/>
    </source>
</evidence>
<dbReference type="InterPro" id="IPR050486">
    <property type="entry name" value="Mannose-1P_guanyltransferase"/>
</dbReference>
<evidence type="ECO:0000313" key="3">
    <source>
        <dbReference type="EMBL" id="BAJ50495.1"/>
    </source>
</evidence>
<dbReference type="EMBL" id="BA000048">
    <property type="protein sequence ID" value="BAJ50495.1"/>
    <property type="molecule type" value="Genomic_DNA"/>
</dbReference>
<dbReference type="GO" id="GO:0016740">
    <property type="term" value="F:transferase activity"/>
    <property type="evidence" value="ECO:0007669"/>
    <property type="project" value="UniProtKB-KW"/>
</dbReference>
<reference evidence="2 4" key="2">
    <citation type="journal article" date="2011" name="Nucleic Acids Res.">
        <title>Insights into the evolution of Archaea and eukaryotic protein modifier systems revealed by the genome of a novel archaeal group.</title>
        <authorList>
            <person name="Nunoura T."/>
            <person name="Takaki Y."/>
            <person name="Kakuta J."/>
            <person name="Nishi S."/>
            <person name="Sugahara J."/>
            <person name="Kazama H."/>
            <person name="Chee G."/>
            <person name="Hattori M."/>
            <person name="Kanai A."/>
            <person name="Atomi H."/>
            <person name="Takai K."/>
            <person name="Takami H."/>
        </authorList>
    </citation>
    <scope>NUCLEOTIDE SEQUENCE [LARGE SCALE GENOMIC DNA]</scope>
</reference>
<dbReference type="InterPro" id="IPR029044">
    <property type="entry name" value="Nucleotide-diphossugar_trans"/>
</dbReference>
<gene>
    <name evidence="3" type="ORF">CSUB_C0636</name>
    <name evidence="2" type="ORF">HGMM_F32D08C17</name>
</gene>
<dbReference type="Proteomes" id="UP000008120">
    <property type="component" value="Chromosome"/>
</dbReference>